<name>A0A2N9JC78_9ACTN</name>
<feature type="region of interest" description="Disordered" evidence="1">
    <location>
        <begin position="185"/>
        <end position="208"/>
    </location>
</feature>
<dbReference type="EMBL" id="LT985188">
    <property type="protein sequence ID" value="SPD85046.1"/>
    <property type="molecule type" value="Genomic_DNA"/>
</dbReference>
<dbReference type="OrthoDB" id="9148571at2"/>
<gene>
    <name evidence="2" type="ORF">MPLG2_0010</name>
</gene>
<keyword evidence="3" id="KW-1185">Reference proteome</keyword>
<dbReference type="Proteomes" id="UP000238164">
    <property type="component" value="Chromosome 1"/>
</dbReference>
<feature type="compositionally biased region" description="Basic and acidic residues" evidence="1">
    <location>
        <begin position="225"/>
        <end position="237"/>
    </location>
</feature>
<dbReference type="RefSeq" id="WP_105184369.1">
    <property type="nucleotide sequence ID" value="NZ_BAAAGO010000016.1"/>
</dbReference>
<evidence type="ECO:0000313" key="3">
    <source>
        <dbReference type="Proteomes" id="UP000238164"/>
    </source>
</evidence>
<feature type="compositionally biased region" description="Pro residues" evidence="1">
    <location>
        <begin position="238"/>
        <end position="247"/>
    </location>
</feature>
<feature type="region of interest" description="Disordered" evidence="1">
    <location>
        <begin position="225"/>
        <end position="251"/>
    </location>
</feature>
<evidence type="ECO:0000256" key="1">
    <source>
        <dbReference type="SAM" id="MobiDB-lite"/>
    </source>
</evidence>
<feature type="region of interest" description="Disordered" evidence="1">
    <location>
        <begin position="568"/>
        <end position="587"/>
    </location>
</feature>
<proteinExistence type="predicted"/>
<dbReference type="KEGG" id="mgg:MPLG2_0010"/>
<organism evidence="2 3">
    <name type="scientific">Micropruina glycogenica</name>
    <dbReference type="NCBI Taxonomy" id="75385"/>
    <lineage>
        <taxon>Bacteria</taxon>
        <taxon>Bacillati</taxon>
        <taxon>Actinomycetota</taxon>
        <taxon>Actinomycetes</taxon>
        <taxon>Propionibacteriales</taxon>
        <taxon>Nocardioidaceae</taxon>
        <taxon>Micropruina</taxon>
    </lineage>
</organism>
<accession>A0A2N9JC78</accession>
<evidence type="ECO:0000313" key="2">
    <source>
        <dbReference type="EMBL" id="SPD85046.1"/>
    </source>
</evidence>
<reference evidence="2 3" key="1">
    <citation type="submission" date="2018-02" db="EMBL/GenBank/DDBJ databases">
        <authorList>
            <person name="Cohen D.B."/>
            <person name="Kent A.D."/>
        </authorList>
    </citation>
    <scope>NUCLEOTIDE SEQUENCE [LARGE SCALE GENOMIC DNA]</scope>
    <source>
        <strain evidence="2">1</strain>
    </source>
</reference>
<protein>
    <submittedName>
        <fullName evidence="2">Uncharacterized protein</fullName>
    </submittedName>
</protein>
<sequence>MREQFTVVALPYSCSPDADYHVSLFVSPDIEVDDPRDTLAVTELFQHWTRALAEATFVLEDDQGELPCEPLLGAVEDGLWEEVFPPETPVTSYTPPEWTQRPWRTFHPGTTTTIAKLVNLMATMVNGVDAPTVQQLPWYGTGLFETLSGRGNRHQFNPLELVGRLETEQTRLLDEATREKVPLGEFPTPRRYFENGSLPDGLPGGPELGAAMVELHRARRFYSHPEEETDYQPRPDPDNPGPPPPDKQIPDFHARVSLVNDHGPLQRKLGLVIDVKSDPDRLANSRWLLGRVVIPNREDATKVVRVAVRSVGRALVTRAEDESQWLNGRLPVGNVDSFDLLDLDPDGAALKTELYLSSYPRTVAAALQGAPANAATPALRTTGFTVARKNNAATTATAMGKQTSVLDSVRNQPTMQPAPDAPLLTTEDVMQGVRVEVHDSVTNAWRSLHQVHVKAEVVNGRRLEFDEDAFIEDTAPTHGGTDGAPIHVHETVFGWDGWSLSAVRPALPVVNEGGVEKVVTDPQPPDDPSTPVLIDRAASPGTLPRLRFGRRYSFRVWGVDLACNSRPHRLGPPPLQQQPDGAPPAEAQPVALQAADLSALTAFRSEALGRLRERVIEAEPVAQPIGVGQGEAGMRLAEVLPQIVGRLQVQRGEAVEQPVSAQAQVRDALSTGLSDDNLAPAVTARLNPEVIRSGLALDPEVVDVFASPEALAVSPELPFLRWQPVPPPAIVPRRLYTEGESNQVLVIRSWVSQDPATLAVTTGTAADYAASNPGREATCERHLVPPKTSQLEAEQHGAFDAAIASPDAATRNLWLHAAIRESGTLFDLDVPRLDDPSVRDAQDGIALVHGPGASPGELRTLPLPPGEAPGPGQYVVHDTDLVHTPYLPDVLARGLGFVFPDAGKDRSMVPPFGVEGFTARYPGAVPSDDQPSTWPLIDGYRLVLAGGDELDGRVEPHEVTFTLPHGTALRARLSSSMTLGDLDVMGVWQQLPDNLRRWPGVADAAANGWLWPLTPPSALTLVHAVPRPVTAPEPVVFTIYRAANATNAMLLGGVQVHGPSTDSLIVDARWDEVLDDLSEPGWQTLPNRRQVAATTAIEPWEDIALLSGGHADTTYNDAAVGHVKGHHAVHEFGDTKHRLVHYRLRATTRFREYFAVDELAPSPFDDPTLPIDDGRSTVSAEIEVHVPNTSLPAPPLVHSVIPLFRWEDGTEPDQPMARRRTRRSGVRVYLERPWFTTGADEQIGVVLAVGARPDTTFTSQWGGDPFWVGSNVADREAVAVTDLLGAIGLDDYDSVAGPSGKPEMYPAADDPNVKVMVIPYRPQYNLERRKWFVDIGFPARFWPFVQLSLVRYQPYSVPGRHISKPVRCDYVQIVPERMASVSRTSEGRVRVLVSGPVGYHDGNPSRVGGRAVSTVGISAAAQALAAVAAVGANRVLRAKLQTRDAGATSDLAWQTIESTDLIVRGYAGSLANLVWTGELPVPEGLPFARPTTPGTHRVRIEEWETFVGDPADLGDPNSPPTRENRLIYADEFELGSVG</sequence>